<dbReference type="GO" id="GO:0006281">
    <property type="term" value="P:DNA repair"/>
    <property type="evidence" value="ECO:0007669"/>
    <property type="project" value="InterPro"/>
</dbReference>
<gene>
    <name evidence="2" type="ORF">SAMN02745887_00473</name>
</gene>
<dbReference type="AlphaFoldDB" id="A0A1K2H6E2"/>
<dbReference type="GO" id="GO:0003824">
    <property type="term" value="F:catalytic activity"/>
    <property type="evidence" value="ECO:0007669"/>
    <property type="project" value="InterPro"/>
</dbReference>
<accession>A0A1K2H6E2</accession>
<name>A0A1K2H6E2_9NEIS</name>
<keyword evidence="1" id="KW-0175">Coiled coil</keyword>
<dbReference type="Proteomes" id="UP000186513">
    <property type="component" value="Unassembled WGS sequence"/>
</dbReference>
<reference evidence="2 3" key="1">
    <citation type="submission" date="2016-11" db="EMBL/GenBank/DDBJ databases">
        <authorList>
            <person name="Jaros S."/>
            <person name="Januszkiewicz K."/>
            <person name="Wedrychowicz H."/>
        </authorList>
    </citation>
    <scope>NUCLEOTIDE SEQUENCE [LARGE SCALE GENOMIC DNA]</scope>
    <source>
        <strain evidence="2 3">DSM 18899</strain>
    </source>
</reference>
<dbReference type="RefSeq" id="WP_139256009.1">
    <property type="nucleotide sequence ID" value="NZ_FPKR01000002.1"/>
</dbReference>
<dbReference type="OrthoDB" id="7060316at2"/>
<dbReference type="EMBL" id="FPKR01000002">
    <property type="protein sequence ID" value="SFZ71854.1"/>
    <property type="molecule type" value="Genomic_DNA"/>
</dbReference>
<evidence type="ECO:0000313" key="2">
    <source>
        <dbReference type="EMBL" id="SFZ71854.1"/>
    </source>
</evidence>
<keyword evidence="3" id="KW-1185">Reference proteome</keyword>
<dbReference type="SUPFAM" id="SSF48150">
    <property type="entry name" value="DNA-glycosylase"/>
    <property type="match status" value="1"/>
</dbReference>
<protein>
    <submittedName>
        <fullName evidence="2">Uncharacterized protein</fullName>
    </submittedName>
</protein>
<feature type="coiled-coil region" evidence="1">
    <location>
        <begin position="11"/>
        <end position="38"/>
    </location>
</feature>
<organism evidence="2 3">
    <name type="scientific">Chitinimonas taiwanensis DSM 18899</name>
    <dbReference type="NCBI Taxonomy" id="1121279"/>
    <lineage>
        <taxon>Bacteria</taxon>
        <taxon>Pseudomonadati</taxon>
        <taxon>Pseudomonadota</taxon>
        <taxon>Betaproteobacteria</taxon>
        <taxon>Neisseriales</taxon>
        <taxon>Chitinibacteraceae</taxon>
        <taxon>Chitinimonas</taxon>
    </lineage>
</organism>
<proteinExistence type="predicted"/>
<sequence>MNYYHQKEKLAKIANRLAKKYREKLEQLKQEHKELKRPDFIWHFLIQSFSTMGRAAGWHGLVGNKENYSKVTFDALAKLDPLQRENVVRSTCRVAKIRMPDKKAEFILGCFEHIKKMGGLEKANGLLHAASGREEKIKFLMSFPGIGPKYARNIMMDVYHEDFRNSIAIDIRIKAISSALGVAFNSYAEHEKFYLECAKLAGINGWELDRLLFNFRSEFENEIAAAG</sequence>
<dbReference type="InterPro" id="IPR011257">
    <property type="entry name" value="DNA_glycosylase"/>
</dbReference>
<dbReference type="Gene3D" id="1.10.340.30">
    <property type="entry name" value="Hypothetical protein, domain 2"/>
    <property type="match status" value="1"/>
</dbReference>
<evidence type="ECO:0000313" key="3">
    <source>
        <dbReference type="Proteomes" id="UP000186513"/>
    </source>
</evidence>
<evidence type="ECO:0000256" key="1">
    <source>
        <dbReference type="SAM" id="Coils"/>
    </source>
</evidence>